<evidence type="ECO:0000256" key="2">
    <source>
        <dbReference type="SAM" id="SignalP"/>
    </source>
</evidence>
<gene>
    <name evidence="3" type="ORF">RXV79_05435</name>
</gene>
<keyword evidence="1" id="KW-0472">Membrane</keyword>
<name>A0ABZ0CWY8_9BURK</name>
<evidence type="ECO:0000313" key="4">
    <source>
        <dbReference type="Proteomes" id="UP001303946"/>
    </source>
</evidence>
<feature type="transmembrane region" description="Helical" evidence="1">
    <location>
        <begin position="34"/>
        <end position="51"/>
    </location>
</feature>
<feature type="chain" id="PRO_5047117015" evidence="2">
    <location>
        <begin position="19"/>
        <end position="54"/>
    </location>
</feature>
<organism evidence="3 4">
    <name type="scientific">Piscinibacter gummiphilus</name>
    <dbReference type="NCBI Taxonomy" id="946333"/>
    <lineage>
        <taxon>Bacteria</taxon>
        <taxon>Pseudomonadati</taxon>
        <taxon>Pseudomonadota</taxon>
        <taxon>Betaproteobacteria</taxon>
        <taxon>Burkholderiales</taxon>
        <taxon>Sphaerotilaceae</taxon>
        <taxon>Piscinibacter</taxon>
    </lineage>
</organism>
<dbReference type="RefSeq" id="WP_316702452.1">
    <property type="nucleotide sequence ID" value="NZ_CP136336.1"/>
</dbReference>
<evidence type="ECO:0000313" key="3">
    <source>
        <dbReference type="EMBL" id="WOB09502.1"/>
    </source>
</evidence>
<keyword evidence="4" id="KW-1185">Reference proteome</keyword>
<dbReference type="Proteomes" id="UP001303946">
    <property type="component" value="Chromosome"/>
</dbReference>
<evidence type="ECO:0000256" key="1">
    <source>
        <dbReference type="SAM" id="Phobius"/>
    </source>
</evidence>
<dbReference type="EMBL" id="CP136336">
    <property type="protein sequence ID" value="WOB09502.1"/>
    <property type="molecule type" value="Genomic_DNA"/>
</dbReference>
<keyword evidence="1" id="KW-1133">Transmembrane helix</keyword>
<accession>A0ABZ0CWY8</accession>
<proteinExistence type="predicted"/>
<keyword evidence="2" id="KW-0732">Signal</keyword>
<feature type="signal peptide" evidence="2">
    <location>
        <begin position="1"/>
        <end position="18"/>
    </location>
</feature>
<reference evidence="3 4" key="1">
    <citation type="submission" date="2023-10" db="EMBL/GenBank/DDBJ databases">
        <title>Bacteria for the degradation of biodegradable plastic PBAT(Polybutylene adipate terephthalate).</title>
        <authorList>
            <person name="Weon H.-Y."/>
            <person name="Yeon J."/>
        </authorList>
    </citation>
    <scope>NUCLEOTIDE SEQUENCE [LARGE SCALE GENOMIC DNA]</scope>
    <source>
        <strain evidence="3 4">SBD 7-3</strain>
    </source>
</reference>
<keyword evidence="1" id="KW-0812">Transmembrane</keyword>
<sequence>MSRLAALISLALAAPAFAHEGHGAPSTHWHATDTWGFVVTLALVGAAVWFSRRK</sequence>
<protein>
    <submittedName>
        <fullName evidence="3">Uncharacterized protein</fullName>
    </submittedName>
</protein>